<protein>
    <submittedName>
        <fullName evidence="3">Putative pentatricopeptide repeat-containing protein</fullName>
    </submittedName>
</protein>
<dbReference type="Pfam" id="PF13812">
    <property type="entry name" value="PPR_3"/>
    <property type="match status" value="1"/>
</dbReference>
<proteinExistence type="predicted"/>
<evidence type="ECO:0000313" key="4">
    <source>
        <dbReference type="Proteomes" id="UP000247409"/>
    </source>
</evidence>
<dbReference type="PROSITE" id="PS51375">
    <property type="entry name" value="PPR"/>
    <property type="match status" value="2"/>
</dbReference>
<accession>A0A2V3IN30</accession>
<evidence type="ECO:0000256" key="2">
    <source>
        <dbReference type="PROSITE-ProRule" id="PRU00708"/>
    </source>
</evidence>
<evidence type="ECO:0000313" key="3">
    <source>
        <dbReference type="EMBL" id="PXF43485.1"/>
    </source>
</evidence>
<reference evidence="3 4" key="1">
    <citation type="journal article" date="2018" name="Mol. Biol. Evol.">
        <title>Analysis of the draft genome of the red seaweed Gracilariopsis chorda provides insights into genome size evolution in Rhodophyta.</title>
        <authorList>
            <person name="Lee J."/>
            <person name="Yang E.C."/>
            <person name="Graf L."/>
            <person name="Yang J.H."/>
            <person name="Qiu H."/>
            <person name="Zel Zion U."/>
            <person name="Chan C.X."/>
            <person name="Stephens T.G."/>
            <person name="Weber A.P.M."/>
            <person name="Boo G.H."/>
            <person name="Boo S.M."/>
            <person name="Kim K.M."/>
            <person name="Shin Y."/>
            <person name="Jung M."/>
            <person name="Lee S.J."/>
            <person name="Yim H.S."/>
            <person name="Lee J.H."/>
            <person name="Bhattacharya D."/>
            <person name="Yoon H.S."/>
        </authorList>
    </citation>
    <scope>NUCLEOTIDE SEQUENCE [LARGE SCALE GENOMIC DNA]</scope>
    <source>
        <strain evidence="3 4">SKKU-2015</strain>
        <tissue evidence="3">Whole body</tissue>
    </source>
</reference>
<dbReference type="PANTHER" id="PTHR47447">
    <property type="entry name" value="OS03G0856100 PROTEIN"/>
    <property type="match status" value="1"/>
</dbReference>
<dbReference type="Pfam" id="PF13041">
    <property type="entry name" value="PPR_2"/>
    <property type="match status" value="1"/>
</dbReference>
<dbReference type="Proteomes" id="UP000247409">
    <property type="component" value="Unassembled WGS sequence"/>
</dbReference>
<keyword evidence="4" id="KW-1185">Reference proteome</keyword>
<feature type="repeat" description="PPR" evidence="2">
    <location>
        <begin position="370"/>
        <end position="404"/>
    </location>
</feature>
<dbReference type="InterPro" id="IPR002885">
    <property type="entry name" value="PPR_rpt"/>
</dbReference>
<dbReference type="Pfam" id="PF01535">
    <property type="entry name" value="PPR"/>
    <property type="match status" value="2"/>
</dbReference>
<organism evidence="3 4">
    <name type="scientific">Gracilariopsis chorda</name>
    <dbReference type="NCBI Taxonomy" id="448386"/>
    <lineage>
        <taxon>Eukaryota</taxon>
        <taxon>Rhodophyta</taxon>
        <taxon>Florideophyceae</taxon>
        <taxon>Rhodymeniophycidae</taxon>
        <taxon>Gracilariales</taxon>
        <taxon>Gracilariaceae</taxon>
        <taxon>Gracilariopsis</taxon>
    </lineage>
</organism>
<name>A0A2V3IN30_9FLOR</name>
<dbReference type="InterPro" id="IPR011990">
    <property type="entry name" value="TPR-like_helical_dom_sf"/>
</dbReference>
<feature type="repeat" description="PPR" evidence="2">
    <location>
        <begin position="517"/>
        <end position="551"/>
    </location>
</feature>
<dbReference type="NCBIfam" id="TIGR00756">
    <property type="entry name" value="PPR"/>
    <property type="match status" value="2"/>
</dbReference>
<dbReference type="STRING" id="448386.A0A2V3IN30"/>
<dbReference type="Gene3D" id="1.25.40.10">
    <property type="entry name" value="Tetratricopeptide repeat domain"/>
    <property type="match status" value="3"/>
</dbReference>
<sequence length="801" mass="88010">MLRSIPAARALLPRARALVASSSSPPPPPPPPPPRWHAVAVLEAPSSVAVVPATHAPSPRLRSRQLRLSGNNREAYRVARVSGLQYSRNQHDLVEYLLVLLVSDRFDGPRQRLDAMISALKHAKCDCSAAVYNVVLAACARDAARLGAGSHARSQVVLRTAYHVWTQLTDRFAAVQPRSIALMYRICGDCHNLQLARHIRARTNDPVLANTVAQPVPPLSSEHATAAYILCLGKCDRAVEAEQLYFSPHLTHLRANHRVLGALFQAYVASNRISKAESLIAMYGTAFLTVQSCNAFVKHCAQLRLHDTAITFVQRMADSESTAYPPPNARTYNLLLRGLSAGTGVEDRDVAADRALLVVEQMKHQRIHPTTVTYNTLIRAFVFRNQIQQALQLYRRMSTPNRITFSHLMHAAAKTRDIHLAQNLLHHLEQLNERPNYSFMKSYLQLIAQVDGVQAAFEHATRLAERFGHVVVFGDVGSAEAVRMALISACGKVRDVQAAFEALSHNLAGDKGGLLAPLYVSTVLMQVCLACGEPGRALEVFESLKQAGLQPNFEVYESLIYGLASYVRRAAYREWHSAQEGAQRDDGEEELSTVPDDGVAEVEGVAGDADTQQQAAQLSQCISLIVQLIGEMHASGVARVSRQAAYVYNTVLAAAAAAGDLNLALQVFNKMTPTNNRNIVYVARSNSGKGDEDGCDGLFEREVEFPAATVGTYNSMMFAAWKCGVPSFSFEAFDMMLSDRSAEPNAATLSLLADVALEEANVDVEWLQKLLQLLDRMPILSDVVCKKRVRLRQKVLALRWS</sequence>
<keyword evidence="1" id="KW-0677">Repeat</keyword>
<gene>
    <name evidence="3" type="ORF">BWQ96_06778</name>
</gene>
<dbReference type="EMBL" id="NBIV01000124">
    <property type="protein sequence ID" value="PXF43485.1"/>
    <property type="molecule type" value="Genomic_DNA"/>
</dbReference>
<dbReference type="AlphaFoldDB" id="A0A2V3IN30"/>
<dbReference type="PANTHER" id="PTHR47447:SF17">
    <property type="entry name" value="OS12G0638900 PROTEIN"/>
    <property type="match status" value="1"/>
</dbReference>
<evidence type="ECO:0000256" key="1">
    <source>
        <dbReference type="ARBA" id="ARBA00022737"/>
    </source>
</evidence>
<dbReference type="OrthoDB" id="185373at2759"/>
<comment type="caution">
    <text evidence="3">The sequence shown here is derived from an EMBL/GenBank/DDBJ whole genome shotgun (WGS) entry which is preliminary data.</text>
</comment>